<evidence type="ECO:0000313" key="2">
    <source>
        <dbReference type="Proteomes" id="UP000007306"/>
    </source>
</evidence>
<dbReference type="Gramene" id="ORGLA09G0174000.1">
    <property type="protein sequence ID" value="ORGLA09G0174000.1"/>
    <property type="gene ID" value="ORGLA09G0174000"/>
</dbReference>
<name>I1QRR1_ORYGL</name>
<accession>I1QRR1</accession>
<proteinExistence type="predicted"/>
<dbReference type="EnsemblPlants" id="ORGLA09G0174000.1">
    <property type="protein sequence ID" value="ORGLA09G0174000.1"/>
    <property type="gene ID" value="ORGLA09G0174000"/>
</dbReference>
<dbReference type="Proteomes" id="UP000007306">
    <property type="component" value="Unassembled WGS sequence"/>
</dbReference>
<evidence type="ECO:0000313" key="1">
    <source>
        <dbReference type="EnsemblPlants" id="ORGLA09G0174000.1"/>
    </source>
</evidence>
<keyword evidence="2" id="KW-1185">Reference proteome</keyword>
<dbReference type="AlphaFoldDB" id="I1QRR1"/>
<sequence>MRRRWRSSLPSSQIRLEEGAIVAEAALPPLPPSLPDLARGGG</sequence>
<protein>
    <submittedName>
        <fullName evidence="1">Uncharacterized protein</fullName>
    </submittedName>
</protein>
<dbReference type="HOGENOM" id="CLU_3261365_0_0_1"/>
<reference evidence="1" key="1">
    <citation type="submission" date="2015-06" db="UniProtKB">
        <authorList>
            <consortium name="EnsemblPlants"/>
        </authorList>
    </citation>
    <scope>IDENTIFICATION</scope>
</reference>
<reference evidence="2" key="2">
    <citation type="submission" date="2018-04" db="EMBL/GenBank/DDBJ databases">
        <title>OglaRS2 (Oryza glaberrima Reference Sequence Version 2).</title>
        <authorList>
            <person name="Zhang J."/>
            <person name="Kudrna D."/>
            <person name="Lee S."/>
            <person name="Talag J."/>
            <person name="Rajasekar S."/>
            <person name="Wing R.A."/>
        </authorList>
    </citation>
    <scope>NUCLEOTIDE SEQUENCE [LARGE SCALE GENOMIC DNA]</scope>
    <source>
        <strain evidence="2">cv. IRGC 96717</strain>
    </source>
</reference>
<organism evidence="1 2">
    <name type="scientific">Oryza glaberrima</name>
    <name type="common">African rice</name>
    <dbReference type="NCBI Taxonomy" id="4538"/>
    <lineage>
        <taxon>Eukaryota</taxon>
        <taxon>Viridiplantae</taxon>
        <taxon>Streptophyta</taxon>
        <taxon>Embryophyta</taxon>
        <taxon>Tracheophyta</taxon>
        <taxon>Spermatophyta</taxon>
        <taxon>Magnoliopsida</taxon>
        <taxon>Liliopsida</taxon>
        <taxon>Poales</taxon>
        <taxon>Poaceae</taxon>
        <taxon>BOP clade</taxon>
        <taxon>Oryzoideae</taxon>
        <taxon>Oryzeae</taxon>
        <taxon>Oryzinae</taxon>
        <taxon>Oryza</taxon>
    </lineage>
</organism>